<evidence type="ECO:0000256" key="6">
    <source>
        <dbReference type="ARBA" id="ARBA00023180"/>
    </source>
</evidence>
<dbReference type="PANTHER" id="PTHR13866:SF14">
    <property type="entry name" value="BM-40"/>
    <property type="match status" value="1"/>
</dbReference>
<dbReference type="Gene3D" id="4.10.800.10">
    <property type="entry name" value="Thyroglobulin type-1"/>
    <property type="match status" value="1"/>
</dbReference>
<dbReference type="GO" id="GO:0050840">
    <property type="term" value="F:extracellular matrix binding"/>
    <property type="evidence" value="ECO:0007669"/>
    <property type="project" value="TreeGrafter"/>
</dbReference>
<dbReference type="Proteomes" id="UP001159428">
    <property type="component" value="Unassembled WGS sequence"/>
</dbReference>
<gene>
    <name evidence="10" type="ORF">PMEA_00033280</name>
</gene>
<dbReference type="Gene3D" id="1.10.238.10">
    <property type="entry name" value="EF-hand"/>
    <property type="match status" value="1"/>
</dbReference>
<organism evidence="10 11">
    <name type="scientific">Pocillopora meandrina</name>
    <dbReference type="NCBI Taxonomy" id="46732"/>
    <lineage>
        <taxon>Eukaryota</taxon>
        <taxon>Metazoa</taxon>
        <taxon>Cnidaria</taxon>
        <taxon>Anthozoa</taxon>
        <taxon>Hexacorallia</taxon>
        <taxon>Scleractinia</taxon>
        <taxon>Astrocoeniina</taxon>
        <taxon>Pocilloporidae</taxon>
        <taxon>Pocillopora</taxon>
    </lineage>
</organism>
<proteinExistence type="predicted"/>
<comment type="subcellular location">
    <subcellularLocation>
        <location evidence="1">Secreted</location>
    </subcellularLocation>
</comment>
<dbReference type="GO" id="GO:0005509">
    <property type="term" value="F:calcium ion binding"/>
    <property type="evidence" value="ECO:0007669"/>
    <property type="project" value="InterPro"/>
</dbReference>
<keyword evidence="6" id="KW-0325">Glycoprotein</keyword>
<dbReference type="EMBL" id="CALNXJ010000008">
    <property type="protein sequence ID" value="CAH3045232.1"/>
    <property type="molecule type" value="Genomic_DNA"/>
</dbReference>
<dbReference type="InterPro" id="IPR036857">
    <property type="entry name" value="Thyroglobulin_1_sf"/>
</dbReference>
<name>A0AAU9W4V4_9CNID</name>
<evidence type="ECO:0000256" key="1">
    <source>
        <dbReference type="ARBA" id="ARBA00004613"/>
    </source>
</evidence>
<dbReference type="InterPro" id="IPR000716">
    <property type="entry name" value="Thyroglobulin_1"/>
</dbReference>
<evidence type="ECO:0000313" key="10">
    <source>
        <dbReference type="EMBL" id="CAH3045232.1"/>
    </source>
</evidence>
<comment type="caution">
    <text evidence="10">The sequence shown here is derived from an EMBL/GenBank/DDBJ whole genome shotgun (WGS) entry which is preliminary data.</text>
</comment>
<dbReference type="Pfam" id="PF10591">
    <property type="entry name" value="SPARC_Ca_bdg"/>
    <property type="match status" value="1"/>
</dbReference>
<dbReference type="InterPro" id="IPR019577">
    <property type="entry name" value="SPARC/Testican_Ca-bd-dom"/>
</dbReference>
<evidence type="ECO:0000256" key="3">
    <source>
        <dbReference type="ARBA" id="ARBA00022729"/>
    </source>
</evidence>
<dbReference type="GO" id="GO:0005518">
    <property type="term" value="F:collagen binding"/>
    <property type="evidence" value="ECO:0007669"/>
    <property type="project" value="TreeGrafter"/>
</dbReference>
<evidence type="ECO:0000313" key="11">
    <source>
        <dbReference type="Proteomes" id="UP001159428"/>
    </source>
</evidence>
<evidence type="ECO:0000259" key="9">
    <source>
        <dbReference type="PROSITE" id="PS51162"/>
    </source>
</evidence>
<comment type="caution">
    <text evidence="7">Lacks conserved residue(s) required for the propagation of feature annotation.</text>
</comment>
<feature type="signal peptide" evidence="8">
    <location>
        <begin position="1"/>
        <end position="19"/>
    </location>
</feature>
<protein>
    <recommendedName>
        <fullName evidence="9">Thyroglobulin type-1 domain-containing protein</fullName>
    </recommendedName>
</protein>
<dbReference type="AlphaFoldDB" id="A0AAU9W4V4"/>
<keyword evidence="11" id="KW-1185">Reference proteome</keyword>
<evidence type="ECO:0000256" key="4">
    <source>
        <dbReference type="ARBA" id="ARBA00022837"/>
    </source>
</evidence>
<dbReference type="Pfam" id="PF00086">
    <property type="entry name" value="Thyroglobulin_1"/>
    <property type="match status" value="1"/>
</dbReference>
<evidence type="ECO:0000256" key="5">
    <source>
        <dbReference type="ARBA" id="ARBA00023157"/>
    </source>
</evidence>
<keyword evidence="2" id="KW-0964">Secreted</keyword>
<dbReference type="InterPro" id="IPR011992">
    <property type="entry name" value="EF-hand-dom_pair"/>
</dbReference>
<keyword evidence="5" id="KW-1015">Disulfide bond</keyword>
<dbReference type="CDD" id="cd00191">
    <property type="entry name" value="TY"/>
    <property type="match status" value="1"/>
</dbReference>
<keyword evidence="3 8" id="KW-0732">Signal</keyword>
<evidence type="ECO:0000256" key="2">
    <source>
        <dbReference type="ARBA" id="ARBA00022525"/>
    </source>
</evidence>
<dbReference type="PROSITE" id="PS00484">
    <property type="entry name" value="THYROGLOBULIN_1_1"/>
    <property type="match status" value="1"/>
</dbReference>
<dbReference type="InterPro" id="IPR018247">
    <property type="entry name" value="EF_Hand_1_Ca_BS"/>
</dbReference>
<dbReference type="PANTHER" id="PTHR13866">
    <property type="entry name" value="SPARC OSTEONECTIN"/>
    <property type="match status" value="1"/>
</dbReference>
<feature type="chain" id="PRO_5043807204" description="Thyroglobulin type-1 domain-containing protein" evidence="8">
    <location>
        <begin position="20"/>
        <end position="317"/>
    </location>
</feature>
<dbReference type="SUPFAM" id="SSF57610">
    <property type="entry name" value="Thyroglobulin type-1 domain"/>
    <property type="match status" value="1"/>
</dbReference>
<keyword evidence="4" id="KW-0106">Calcium</keyword>
<reference evidence="10 11" key="1">
    <citation type="submission" date="2022-05" db="EMBL/GenBank/DDBJ databases">
        <authorList>
            <consortium name="Genoscope - CEA"/>
            <person name="William W."/>
        </authorList>
    </citation>
    <scope>NUCLEOTIDE SEQUENCE [LARGE SCALE GENOMIC DNA]</scope>
</reference>
<dbReference type="PROSITE" id="PS51162">
    <property type="entry name" value="THYROGLOBULIN_1_2"/>
    <property type="match status" value="1"/>
</dbReference>
<dbReference type="PROSITE" id="PS00018">
    <property type="entry name" value="EF_HAND_1"/>
    <property type="match status" value="1"/>
</dbReference>
<dbReference type="SMART" id="SM00211">
    <property type="entry name" value="TY"/>
    <property type="match status" value="1"/>
</dbReference>
<dbReference type="SUPFAM" id="SSF47473">
    <property type="entry name" value="EF-hand"/>
    <property type="match status" value="1"/>
</dbReference>
<evidence type="ECO:0000256" key="8">
    <source>
        <dbReference type="SAM" id="SignalP"/>
    </source>
</evidence>
<evidence type="ECO:0000256" key="7">
    <source>
        <dbReference type="PROSITE-ProRule" id="PRU00500"/>
    </source>
</evidence>
<feature type="domain" description="Thyroglobulin type-1" evidence="9">
    <location>
        <begin position="177"/>
        <end position="253"/>
    </location>
</feature>
<accession>A0AAU9W4V4</accession>
<dbReference type="GO" id="GO:0005615">
    <property type="term" value="C:extracellular space"/>
    <property type="evidence" value="ECO:0007669"/>
    <property type="project" value="TreeGrafter"/>
</dbReference>
<sequence>MKLLWTVALVIFVLFVVEAKKDRIQELKKWAHWNQIKKAVLQERLPTAPDTENCTALPDRLLDWFHVLRAMHIREEQKKNGDFESQRPGEAIPHLKLREAKMPFPSGSDQSVIREPISSVFRLVLDKNHDGVLDESELEVIYDIATEPCIKKFFKNCANEKETFTEAEFCSCFISVEPPCLHRLRKHLPALLIRGEAHVLPGVYTPSCDEDGFYLPRQCRAADRQGIKECWCVDRHGSKIEGVSDCGGYSEMCVWLYGWRFHNFLFPYGHEALSYEQLVTWGNVLINHLLNATGHFFVYCFKFIQFSPSKSTVNCLV</sequence>